<dbReference type="InterPro" id="IPR011095">
    <property type="entry name" value="Dala_Dala_lig_C"/>
</dbReference>
<dbReference type="GO" id="GO:0008716">
    <property type="term" value="F:D-alanine-D-alanine ligase activity"/>
    <property type="evidence" value="ECO:0007669"/>
    <property type="project" value="InterPro"/>
</dbReference>
<evidence type="ECO:0000259" key="4">
    <source>
        <dbReference type="PROSITE" id="PS50975"/>
    </source>
</evidence>
<organism evidence="5 6">
    <name type="scientific">Kwoniella europaea PYCC6329</name>
    <dbReference type="NCBI Taxonomy" id="1423913"/>
    <lineage>
        <taxon>Eukaryota</taxon>
        <taxon>Fungi</taxon>
        <taxon>Dikarya</taxon>
        <taxon>Basidiomycota</taxon>
        <taxon>Agaricomycotina</taxon>
        <taxon>Tremellomycetes</taxon>
        <taxon>Tremellales</taxon>
        <taxon>Cryptococcaceae</taxon>
        <taxon>Kwoniella</taxon>
    </lineage>
</organism>
<dbReference type="PANTHER" id="PTHR23132:SF23">
    <property type="entry name" value="D-ALANINE--D-ALANINE LIGASE B"/>
    <property type="match status" value="1"/>
</dbReference>
<dbReference type="PANTHER" id="PTHR23132">
    <property type="entry name" value="D-ALANINE--D-ALANINE LIGASE"/>
    <property type="match status" value="1"/>
</dbReference>
<dbReference type="EMBL" id="CP144089">
    <property type="protein sequence ID" value="WWD08225.1"/>
    <property type="molecule type" value="Genomic_DNA"/>
</dbReference>
<dbReference type="KEGG" id="ker:91105137"/>
<dbReference type="PROSITE" id="PS50975">
    <property type="entry name" value="ATP_GRASP"/>
    <property type="match status" value="1"/>
</dbReference>
<gene>
    <name evidence="5" type="ORF">V865_006336</name>
</gene>
<dbReference type="Pfam" id="PF07478">
    <property type="entry name" value="Dala_Dala_lig_C"/>
    <property type="match status" value="1"/>
</dbReference>
<keyword evidence="3" id="KW-0547">Nucleotide-binding</keyword>
<dbReference type="AlphaFoldDB" id="A0AAX4KP40"/>
<name>A0AAX4KP40_9TREE</name>
<keyword evidence="6" id="KW-1185">Reference proteome</keyword>
<proteinExistence type="inferred from homology"/>
<keyword evidence="2" id="KW-0436">Ligase</keyword>
<dbReference type="Gene3D" id="3.30.470.20">
    <property type="entry name" value="ATP-grasp fold, B domain"/>
    <property type="match status" value="1"/>
</dbReference>
<dbReference type="Gene3D" id="3.30.1490.20">
    <property type="entry name" value="ATP-grasp fold, A domain"/>
    <property type="match status" value="1"/>
</dbReference>
<evidence type="ECO:0000256" key="3">
    <source>
        <dbReference type="PROSITE-ProRule" id="PRU00409"/>
    </source>
</evidence>
<evidence type="ECO:0000313" key="6">
    <source>
        <dbReference type="Proteomes" id="UP001358614"/>
    </source>
</evidence>
<reference evidence="5 6" key="1">
    <citation type="submission" date="2024-01" db="EMBL/GenBank/DDBJ databases">
        <title>Comparative genomics of Cryptococcus and Kwoniella reveals pathogenesis evolution and contrasting modes of karyotype evolution via chromosome fusion or intercentromeric recombination.</title>
        <authorList>
            <person name="Coelho M.A."/>
            <person name="David-Palma M."/>
            <person name="Shea T."/>
            <person name="Bowers K."/>
            <person name="McGinley-Smith S."/>
            <person name="Mohammad A.W."/>
            <person name="Gnirke A."/>
            <person name="Yurkov A.M."/>
            <person name="Nowrousian M."/>
            <person name="Sun S."/>
            <person name="Cuomo C.A."/>
            <person name="Heitman J."/>
        </authorList>
    </citation>
    <scope>NUCLEOTIDE SEQUENCE [LARGE SCALE GENOMIC DNA]</scope>
    <source>
        <strain evidence="5 6">PYCC6329</strain>
    </source>
</reference>
<dbReference type="GeneID" id="91105137"/>
<evidence type="ECO:0000256" key="2">
    <source>
        <dbReference type="ARBA" id="ARBA00022598"/>
    </source>
</evidence>
<protein>
    <recommendedName>
        <fullName evidence="4">ATP-grasp domain-containing protein</fullName>
    </recommendedName>
</protein>
<evidence type="ECO:0000256" key="1">
    <source>
        <dbReference type="ARBA" id="ARBA00010871"/>
    </source>
</evidence>
<accession>A0AAX4KP40</accession>
<dbReference type="GO" id="GO:0046872">
    <property type="term" value="F:metal ion binding"/>
    <property type="evidence" value="ECO:0007669"/>
    <property type="project" value="InterPro"/>
</dbReference>
<feature type="domain" description="ATP-grasp" evidence="4">
    <location>
        <begin position="134"/>
        <end position="349"/>
    </location>
</feature>
<dbReference type="RefSeq" id="XP_066086192.1">
    <property type="nucleotide sequence ID" value="XM_066230095.1"/>
</dbReference>
<dbReference type="Proteomes" id="UP001358614">
    <property type="component" value="Chromosome 1"/>
</dbReference>
<comment type="similarity">
    <text evidence="1">Belongs to the D-alanine--D-alanine ligase family.</text>
</comment>
<keyword evidence="3" id="KW-0067">ATP-binding</keyword>
<sequence length="362" mass="39554">MKTNLPLTGLRTALLHQRAPVPTVNGISKPMKPGGYADGCADIAYALRSVGETVITPVPSSDPLKDLDWSFPDTVLGIREAVEKGANVLWANTNLHSRHAIVEIQEELKEKGVRLLGQNPISAEKYDDKEWANRWLAQQKGLEGSFPKSLLYHRGDVGPVDEFPLPAMAKPIRGRGSHGVTKVSTPEELNKALDVLLKESDAVLIEEYLAGDEITITVMPPGNYTKDHWALPVVYRFDQIDGVMPWNGIVPVTENSRVITPEEDQADRAYSDAQAKCVLVAQLLEAATAIRIDCRRKTQGGPFTLFDVNLKPNAGGPGRPGRDSQAALTTMSAQAIGWDWPEFAVNILRTAKPLGEVLSRGQ</sequence>
<dbReference type="GO" id="GO:0005524">
    <property type="term" value="F:ATP binding"/>
    <property type="evidence" value="ECO:0007669"/>
    <property type="project" value="UniProtKB-UniRule"/>
</dbReference>
<dbReference type="SUPFAM" id="SSF56059">
    <property type="entry name" value="Glutathione synthetase ATP-binding domain-like"/>
    <property type="match status" value="1"/>
</dbReference>
<dbReference type="InterPro" id="IPR011761">
    <property type="entry name" value="ATP-grasp"/>
</dbReference>
<dbReference type="InterPro" id="IPR013815">
    <property type="entry name" value="ATP_grasp_subdomain_1"/>
</dbReference>
<evidence type="ECO:0000313" key="5">
    <source>
        <dbReference type="EMBL" id="WWD08225.1"/>
    </source>
</evidence>